<dbReference type="SUPFAM" id="SSF48726">
    <property type="entry name" value="Immunoglobulin"/>
    <property type="match status" value="1"/>
</dbReference>
<name>A0A8B8AXF2_CRAVI</name>
<evidence type="ECO:0000313" key="5">
    <source>
        <dbReference type="RefSeq" id="XP_022295887.1"/>
    </source>
</evidence>
<dbReference type="KEGG" id="cvn:111105792"/>
<evidence type="ECO:0000256" key="2">
    <source>
        <dbReference type="SAM" id="SignalP"/>
    </source>
</evidence>
<dbReference type="InterPro" id="IPR007110">
    <property type="entry name" value="Ig-like_dom"/>
</dbReference>
<feature type="chain" id="PRO_5034019459" evidence="2">
    <location>
        <begin position="27"/>
        <end position="292"/>
    </location>
</feature>
<protein>
    <submittedName>
        <fullName evidence="5">Uncharacterized protein LOC111105792</fullName>
    </submittedName>
</protein>
<dbReference type="Proteomes" id="UP000694844">
    <property type="component" value="Chromosome 8"/>
</dbReference>
<organism evidence="4 5">
    <name type="scientific">Crassostrea virginica</name>
    <name type="common">Eastern oyster</name>
    <dbReference type="NCBI Taxonomy" id="6565"/>
    <lineage>
        <taxon>Eukaryota</taxon>
        <taxon>Metazoa</taxon>
        <taxon>Spiralia</taxon>
        <taxon>Lophotrochozoa</taxon>
        <taxon>Mollusca</taxon>
        <taxon>Bivalvia</taxon>
        <taxon>Autobranchia</taxon>
        <taxon>Pteriomorphia</taxon>
        <taxon>Ostreida</taxon>
        <taxon>Ostreoidea</taxon>
        <taxon>Ostreidae</taxon>
        <taxon>Crassostrea</taxon>
    </lineage>
</organism>
<keyword evidence="1" id="KW-0812">Transmembrane</keyword>
<proteinExistence type="predicted"/>
<dbReference type="AlphaFoldDB" id="A0A8B8AXF2"/>
<evidence type="ECO:0000259" key="3">
    <source>
        <dbReference type="PROSITE" id="PS50835"/>
    </source>
</evidence>
<dbReference type="GeneID" id="111105792"/>
<dbReference type="Gene3D" id="2.60.40.10">
    <property type="entry name" value="Immunoglobulins"/>
    <property type="match status" value="1"/>
</dbReference>
<keyword evidence="2" id="KW-0732">Signal</keyword>
<feature type="transmembrane region" description="Helical" evidence="1">
    <location>
        <begin position="247"/>
        <end position="267"/>
    </location>
</feature>
<dbReference type="OrthoDB" id="6139139at2759"/>
<dbReference type="InterPro" id="IPR036179">
    <property type="entry name" value="Ig-like_dom_sf"/>
</dbReference>
<keyword evidence="4" id="KW-1185">Reference proteome</keyword>
<evidence type="ECO:0000313" key="4">
    <source>
        <dbReference type="Proteomes" id="UP000694844"/>
    </source>
</evidence>
<dbReference type="RefSeq" id="XP_022295887.1">
    <property type="nucleotide sequence ID" value="XM_022440179.1"/>
</dbReference>
<keyword evidence="1" id="KW-1133">Transmembrane helix</keyword>
<keyword evidence="1" id="KW-0472">Membrane</keyword>
<dbReference type="InterPro" id="IPR013783">
    <property type="entry name" value="Ig-like_fold"/>
</dbReference>
<gene>
    <name evidence="5" type="primary">LOC111105792</name>
</gene>
<feature type="domain" description="Ig-like" evidence="3">
    <location>
        <begin position="33"/>
        <end position="134"/>
    </location>
</feature>
<sequence>MASVVIFILASLLCFLPLYLKVGVRGSNQFPFPKDLDKLVDDSIIDSHNALRTSEGTEVTLDCRNNATKKVMKNFLQATYRWIHNGMHLKFDEDRVLNLTGRVVFLEAKAGDSGSYLCQIEYAPFLMKTVAAFSLLVIPNNILVQTYKYGARFCLQCNSDAIGHLYLYTSRNWIINDLYYALKKDISAKSVEVDCIDFALSKMSGDWTCVTTQEYTKKQWSTAFYRIIVDDEPPFTAKLAIFLKDNILHLIVLMVGIVLFVVSYIVAKKRGKFARGPDGSIENAPLVPEPKL</sequence>
<dbReference type="PROSITE" id="PS50835">
    <property type="entry name" value="IG_LIKE"/>
    <property type="match status" value="1"/>
</dbReference>
<accession>A0A8B8AXF2</accession>
<evidence type="ECO:0000256" key="1">
    <source>
        <dbReference type="SAM" id="Phobius"/>
    </source>
</evidence>
<feature type="signal peptide" evidence="2">
    <location>
        <begin position="1"/>
        <end position="26"/>
    </location>
</feature>
<reference evidence="5" key="1">
    <citation type="submission" date="2025-08" db="UniProtKB">
        <authorList>
            <consortium name="RefSeq"/>
        </authorList>
    </citation>
    <scope>IDENTIFICATION</scope>
    <source>
        <tissue evidence="5">Whole sample</tissue>
    </source>
</reference>